<dbReference type="RefSeq" id="XP_006695766.1">
    <property type="nucleotide sequence ID" value="XM_006695703.1"/>
</dbReference>
<gene>
    <name evidence="1" type="ORF">CTHT_0054310</name>
</gene>
<evidence type="ECO:0000313" key="2">
    <source>
        <dbReference type="Proteomes" id="UP000008066"/>
    </source>
</evidence>
<dbReference type="KEGG" id="cthr:CTHT_0054310"/>
<dbReference type="PANTHER" id="PTHR47263">
    <property type="entry name" value="ADENYLATE CYCLASE ACTIVATION PROTEIN GIT1"/>
    <property type="match status" value="1"/>
</dbReference>
<accession>G0SBP5</accession>
<name>G0SBP5_CHATD</name>
<protein>
    <submittedName>
        <fullName evidence="1">Uncharacterized protein</fullName>
    </submittedName>
</protein>
<keyword evidence="2" id="KW-1185">Reference proteome</keyword>
<dbReference type="EMBL" id="GL988045">
    <property type="protein sequence ID" value="EGS18821.1"/>
    <property type="molecule type" value="Genomic_DNA"/>
</dbReference>
<dbReference type="PANTHER" id="PTHR47263:SF1">
    <property type="entry name" value="C2 DOMAIN PROTEIN (AFU_ORTHOLOGUE AFUA_7G02350)"/>
    <property type="match status" value="1"/>
</dbReference>
<proteinExistence type="predicted"/>
<dbReference type="HOGENOM" id="CLU_1510422_0_0_1"/>
<evidence type="ECO:0000313" key="1">
    <source>
        <dbReference type="EMBL" id="EGS18821.1"/>
    </source>
</evidence>
<dbReference type="GeneID" id="18259469"/>
<organism evidence="2">
    <name type="scientific">Chaetomium thermophilum (strain DSM 1495 / CBS 144.50 / IMI 039719)</name>
    <name type="common">Thermochaetoides thermophila</name>
    <dbReference type="NCBI Taxonomy" id="759272"/>
    <lineage>
        <taxon>Eukaryota</taxon>
        <taxon>Fungi</taxon>
        <taxon>Dikarya</taxon>
        <taxon>Ascomycota</taxon>
        <taxon>Pezizomycotina</taxon>
        <taxon>Sordariomycetes</taxon>
        <taxon>Sordariomycetidae</taxon>
        <taxon>Sordariales</taxon>
        <taxon>Chaetomiaceae</taxon>
        <taxon>Thermochaetoides</taxon>
    </lineage>
</organism>
<dbReference type="AlphaFoldDB" id="G0SBP5"/>
<dbReference type="STRING" id="759272.G0SBP5"/>
<dbReference type="InterPro" id="IPR052811">
    <property type="entry name" value="Glucose_resp_signaling"/>
</dbReference>
<dbReference type="OrthoDB" id="20872at2759"/>
<dbReference type="eggNOG" id="ENOG502QQWJ">
    <property type="taxonomic scope" value="Eukaryota"/>
</dbReference>
<reference evidence="1 2" key="1">
    <citation type="journal article" date="2011" name="Cell">
        <title>Insight into structure and assembly of the nuclear pore complex by utilizing the genome of a eukaryotic thermophile.</title>
        <authorList>
            <person name="Amlacher S."/>
            <person name="Sarges P."/>
            <person name="Flemming D."/>
            <person name="van Noort V."/>
            <person name="Kunze R."/>
            <person name="Devos D.P."/>
            <person name="Arumugam M."/>
            <person name="Bork P."/>
            <person name="Hurt E."/>
        </authorList>
    </citation>
    <scope>NUCLEOTIDE SEQUENCE [LARGE SCALE GENOMIC DNA]</scope>
    <source>
        <strain evidence="2">DSM 1495 / CBS 144.50 / IMI 039719</strain>
    </source>
</reference>
<sequence length="178" mass="20018">MSTPSRSSYHLRLGSVHGDFYDGRSSRSRAPPVSYEDAYSYALRVAFLRYILQPRKKRKEYVAAPKRLQRAHSSSISELVKEIGPSGHPAAKLPSNFSRTLAKRMSGVVTGAEKLPGYNDASLKRSFAEAYTAFTAKEFQKSLDKDRKVEDLVLIFYSAATKAQGRGRPPMITRGRRW</sequence>
<dbReference type="Proteomes" id="UP000008066">
    <property type="component" value="Unassembled WGS sequence"/>
</dbReference>